<comment type="caution">
    <text evidence="3">The sequence shown here is derived from an EMBL/GenBank/DDBJ whole genome shotgun (WGS) entry which is preliminary data.</text>
</comment>
<keyword evidence="4" id="KW-1185">Reference proteome</keyword>
<evidence type="ECO:0000313" key="3">
    <source>
        <dbReference type="EMBL" id="MDJ1173939.1"/>
    </source>
</evidence>
<feature type="domain" description="SWIM-type" evidence="2">
    <location>
        <begin position="114"/>
        <end position="145"/>
    </location>
</feature>
<reference evidence="3 4" key="1">
    <citation type="submission" date="2023-01" db="EMBL/GenBank/DDBJ databases">
        <title>Novel diversity within Roseofilum (Cyanobacteria; Desertifilaceae) from marine benthic mats with descriptions of four novel species.</title>
        <authorList>
            <person name="Wang Y."/>
            <person name="Berthold D.E."/>
            <person name="Hu J."/>
            <person name="Lefler F.W."/>
            <person name="Laughinghouse H.D. IV."/>
        </authorList>
    </citation>
    <scope>NUCLEOTIDE SEQUENCE [LARGE SCALE GENOMIC DNA]</scope>
    <source>
        <strain evidence="3 4">BLCC-M114</strain>
    </source>
</reference>
<evidence type="ECO:0000313" key="4">
    <source>
        <dbReference type="Proteomes" id="UP001235849"/>
    </source>
</evidence>
<dbReference type="Proteomes" id="UP001235849">
    <property type="component" value="Unassembled WGS sequence"/>
</dbReference>
<dbReference type="PANTHER" id="PTHR38133:SF1">
    <property type="entry name" value="SLR1429 PROTEIN"/>
    <property type="match status" value="1"/>
</dbReference>
<name>A0ABT7B434_9CYAN</name>
<dbReference type="EMBL" id="JAQOSO010000036">
    <property type="protein sequence ID" value="MDJ1173939.1"/>
    <property type="molecule type" value="Genomic_DNA"/>
</dbReference>
<sequence length="264" mass="30060">MKSYGIEREWWTQQWLDLLNSYRFKKRLERGRNYAREGNVLSIQFRDQKVVAEVQGTDPEPYHLSIWLDAFTSEDWEHVIETLSEKAIYVAKLLAGEMPDNIESVFAANGLSLFPFTLGEVHSRCSCPDKANPCKHIAAVYYLLGDRFGADPFVLFQLRGKSKDDIISALRDKRGIAPENASNEPAPLTYPQVDLDQFWQYDRELESALVVIAPPANPETVLDVLGPIINERTKITESKQLMAYLSTLYQEVSQNATRSALRGD</sequence>
<dbReference type="InterPro" id="IPR007527">
    <property type="entry name" value="Znf_SWIM"/>
</dbReference>
<gene>
    <name evidence="3" type="ORF">PMG25_07520</name>
</gene>
<dbReference type="RefSeq" id="WP_283766279.1">
    <property type="nucleotide sequence ID" value="NZ_JAQOSO010000036.1"/>
</dbReference>
<protein>
    <submittedName>
        <fullName evidence="3">SWIM zinc finger family protein</fullName>
    </submittedName>
</protein>
<organism evidence="3 4">
    <name type="scientific">Roseofilum capinflatum BLCC-M114</name>
    <dbReference type="NCBI Taxonomy" id="3022440"/>
    <lineage>
        <taxon>Bacteria</taxon>
        <taxon>Bacillati</taxon>
        <taxon>Cyanobacteriota</taxon>
        <taxon>Cyanophyceae</taxon>
        <taxon>Desertifilales</taxon>
        <taxon>Desertifilaceae</taxon>
        <taxon>Roseofilum</taxon>
        <taxon>Roseofilum capinflatum</taxon>
    </lineage>
</organism>
<proteinExistence type="predicted"/>
<keyword evidence="1" id="KW-0862">Zinc</keyword>
<dbReference type="PROSITE" id="PS50966">
    <property type="entry name" value="ZF_SWIM"/>
    <property type="match status" value="1"/>
</dbReference>
<dbReference type="PANTHER" id="PTHR38133">
    <property type="entry name" value="SLR1429 PROTEIN"/>
    <property type="match status" value="1"/>
</dbReference>
<evidence type="ECO:0000259" key="2">
    <source>
        <dbReference type="PROSITE" id="PS50966"/>
    </source>
</evidence>
<keyword evidence="1" id="KW-0479">Metal-binding</keyword>
<keyword evidence="1" id="KW-0863">Zinc-finger</keyword>
<accession>A0ABT7B434</accession>
<evidence type="ECO:0000256" key="1">
    <source>
        <dbReference type="PROSITE-ProRule" id="PRU00325"/>
    </source>
</evidence>
<dbReference type="Pfam" id="PF04434">
    <property type="entry name" value="SWIM"/>
    <property type="match status" value="1"/>
</dbReference>